<dbReference type="SUPFAM" id="SSF56672">
    <property type="entry name" value="DNA/RNA polymerases"/>
    <property type="match status" value="1"/>
</dbReference>
<sequence>MPKTEQQATVGWEQSDWRKLERVVFKLQKRIYQASQRGDIKAVRKLQKTLIKSWSARMLAVHRVTQENRGKKTAGVDGVKRLTSKQRMALVDRLRNINDRKAKPVRRVWIDKPGRTEKRPLGIPTMDDRAAQALVKAALEPEWEAKFEPNSYGFRPGRSCHDAIEAIFQAINQKPKYVLDADIAKCFDRINHETLLNKLNTFPTMRRLIKSWLKAGVVDWSTYANRQKGYSPTSEGTPQGAVISPLLANIALHGLENRLKQFAGTLPGRDGFGKRDLMKQLSVIRYADDFVILHPDKDVVQRCQQITADWLKYMGLELKPEKTRLSHTLNTTEEGNVGFNFLGFTIRQFEVGRHASKQGFKTIITPSKEAVKSHTQKIGTIIQQHKTAPKKALIARLNPIIRGWSNYQRGQCSKETYQHCDNITYLQLRGWAVSRHKGKQRGTKVGKEWRRRGTRNWVFATKDGKFSLINHSDTKVVRHTKVEGVKSPYDGDWVYWSARKGDFPGVKKQVAQLVKEQGGKCYHCGHYFSPVSLAEIHHKDGNHKNNKRGNLALVHGHCHDLIHANWELSAIEDWIDEHPF</sequence>
<dbReference type="SMART" id="SM00507">
    <property type="entry name" value="HNHc"/>
    <property type="match status" value="1"/>
</dbReference>
<proteinExistence type="predicted"/>
<dbReference type="Pfam" id="PF00078">
    <property type="entry name" value="RVT_1"/>
    <property type="match status" value="1"/>
</dbReference>
<dbReference type="NCBIfam" id="TIGR04416">
    <property type="entry name" value="group_II_RT_mat"/>
    <property type="match status" value="1"/>
</dbReference>
<dbReference type="PROSITE" id="PS50878">
    <property type="entry name" value="RT_POL"/>
    <property type="match status" value="1"/>
</dbReference>
<dbReference type="PANTHER" id="PTHR34047">
    <property type="entry name" value="NUCLEAR INTRON MATURASE 1, MITOCHONDRIAL-RELATED"/>
    <property type="match status" value="1"/>
</dbReference>
<dbReference type="PROSITE" id="PS00028">
    <property type="entry name" value="ZINC_FINGER_C2H2_1"/>
    <property type="match status" value="1"/>
</dbReference>
<keyword evidence="2" id="KW-0548">Nucleotidyltransferase</keyword>
<dbReference type="InterPro" id="IPR051083">
    <property type="entry name" value="GrpII_Intron_Splice-Mob/Def"/>
</dbReference>
<name>A0AAV3X809_9CYAN</name>
<feature type="domain" description="Reverse transcriptase" evidence="1">
    <location>
        <begin position="91"/>
        <end position="346"/>
    </location>
</feature>
<dbReference type="InterPro" id="IPR003615">
    <property type="entry name" value="HNH_nuc"/>
</dbReference>
<dbReference type="AlphaFoldDB" id="A0AAV3X809"/>
<dbReference type="InterPro" id="IPR000477">
    <property type="entry name" value="RT_dom"/>
</dbReference>
<protein>
    <submittedName>
        <fullName evidence="2">Reverse transcriptase homolog</fullName>
    </submittedName>
</protein>
<dbReference type="InterPro" id="IPR025960">
    <property type="entry name" value="RVT_N"/>
</dbReference>
<comment type="caution">
    <text evidence="2">The sequence shown here is derived from an EMBL/GenBank/DDBJ whole genome shotgun (WGS) entry which is preliminary data.</text>
</comment>
<dbReference type="Proteomes" id="UP001050975">
    <property type="component" value="Unassembled WGS sequence"/>
</dbReference>
<dbReference type="EMBL" id="BLAY01000013">
    <property type="protein sequence ID" value="GET36479.1"/>
    <property type="molecule type" value="Genomic_DNA"/>
</dbReference>
<dbReference type="RefSeq" id="WP_226576114.1">
    <property type="nucleotide sequence ID" value="NZ_BLAY01000013.1"/>
</dbReference>
<dbReference type="CDD" id="cd00085">
    <property type="entry name" value="HNHc"/>
    <property type="match status" value="1"/>
</dbReference>
<dbReference type="InterPro" id="IPR013597">
    <property type="entry name" value="Mat_intron_G2"/>
</dbReference>
<keyword evidence="2" id="KW-0808">Transferase</keyword>
<keyword evidence="3" id="KW-1185">Reference proteome</keyword>
<reference evidence="2" key="1">
    <citation type="submission" date="2019-10" db="EMBL/GenBank/DDBJ databases">
        <title>Draft genome sequece of Microseira wollei NIES-4236.</title>
        <authorList>
            <person name="Yamaguchi H."/>
            <person name="Suzuki S."/>
            <person name="Kawachi M."/>
        </authorList>
    </citation>
    <scope>NUCLEOTIDE SEQUENCE</scope>
    <source>
        <strain evidence="2">NIES-4236</strain>
    </source>
</reference>
<dbReference type="InterPro" id="IPR013087">
    <property type="entry name" value="Znf_C2H2_type"/>
</dbReference>
<dbReference type="CDD" id="cd01651">
    <property type="entry name" value="RT_G2_intron"/>
    <property type="match status" value="1"/>
</dbReference>
<accession>A0AAV3X809</accession>
<dbReference type="InterPro" id="IPR030931">
    <property type="entry name" value="Group_II_RT_mat"/>
</dbReference>
<dbReference type="InterPro" id="IPR043502">
    <property type="entry name" value="DNA/RNA_pol_sf"/>
</dbReference>
<gene>
    <name evidence="2" type="ORF">MiSe_12300</name>
</gene>
<dbReference type="PANTHER" id="PTHR34047:SF10">
    <property type="entry name" value="GROUP II INTRON-ASSOCIATED OPEN READING FRAME"/>
    <property type="match status" value="1"/>
</dbReference>
<keyword evidence="2" id="KW-0695">RNA-directed DNA polymerase</keyword>
<dbReference type="Pfam" id="PF08388">
    <property type="entry name" value="GIIM"/>
    <property type="match status" value="1"/>
</dbReference>
<evidence type="ECO:0000313" key="3">
    <source>
        <dbReference type="Proteomes" id="UP001050975"/>
    </source>
</evidence>
<dbReference type="GO" id="GO:0003964">
    <property type="term" value="F:RNA-directed DNA polymerase activity"/>
    <property type="evidence" value="ECO:0007669"/>
    <property type="project" value="UniProtKB-KW"/>
</dbReference>
<evidence type="ECO:0000313" key="2">
    <source>
        <dbReference type="EMBL" id="GET36479.1"/>
    </source>
</evidence>
<organism evidence="2 3">
    <name type="scientific">Microseira wollei NIES-4236</name>
    <dbReference type="NCBI Taxonomy" id="2530354"/>
    <lineage>
        <taxon>Bacteria</taxon>
        <taxon>Bacillati</taxon>
        <taxon>Cyanobacteriota</taxon>
        <taxon>Cyanophyceae</taxon>
        <taxon>Oscillatoriophycideae</taxon>
        <taxon>Aerosakkonematales</taxon>
        <taxon>Aerosakkonemataceae</taxon>
        <taxon>Microseira</taxon>
    </lineage>
</organism>
<dbReference type="Pfam" id="PF13655">
    <property type="entry name" value="RVT_N"/>
    <property type="match status" value="1"/>
</dbReference>
<evidence type="ECO:0000259" key="1">
    <source>
        <dbReference type="PROSITE" id="PS50878"/>
    </source>
</evidence>